<dbReference type="InterPro" id="IPR050256">
    <property type="entry name" value="Glycosyltransferase_2"/>
</dbReference>
<sequence length="305" mass="35042">MKLSIISPVYKAENIIPLLIERINQGVTKVTDDYEIILVEDNSPDDSWAIIKDIATINKKVIGIKLSRNFGQHYAITAGLHKATGDWIVVMDCDLQDQPEEIEKLYNKTKEGYDIVLARRKVRKDSFFKKMFSIFFYKMLSFFTDTKQDRTVANFGIYHKKVIESVLKMGDVIRVFPIMIQWVGFSKTAIDVDHSKREIGKSTYTFSKLFKLAVNTFLTFSNKPLMLTVRFGFLISLFSFLVGCYYLFKYLTNGIVILGYTSLILSIWFLAGIIIFSIGILGLYVGKIFDTAKKRPTFIIDETIE</sequence>
<evidence type="ECO:0000256" key="1">
    <source>
        <dbReference type="SAM" id="Phobius"/>
    </source>
</evidence>
<keyword evidence="1" id="KW-0472">Membrane</keyword>
<gene>
    <name evidence="3" type="ORF">SAMN04487910_4439</name>
</gene>
<dbReference type="OrthoDB" id="9807778at2"/>
<dbReference type="Pfam" id="PF00535">
    <property type="entry name" value="Glycos_transf_2"/>
    <property type="match status" value="1"/>
</dbReference>
<evidence type="ECO:0000259" key="2">
    <source>
        <dbReference type="Pfam" id="PF00535"/>
    </source>
</evidence>
<keyword evidence="3" id="KW-0328">Glycosyltransferase</keyword>
<protein>
    <submittedName>
        <fullName evidence="3">Dolichol-phosphate mannosyltransferase</fullName>
    </submittedName>
</protein>
<feature type="domain" description="Glycosyltransferase 2-like" evidence="2">
    <location>
        <begin position="4"/>
        <end position="159"/>
    </location>
</feature>
<dbReference type="STRING" id="1038014.SAMN04487910_4439"/>
<reference evidence="3 4" key="1">
    <citation type="submission" date="2016-10" db="EMBL/GenBank/DDBJ databases">
        <authorList>
            <person name="de Groot N.N."/>
        </authorList>
    </citation>
    <scope>NUCLEOTIDE SEQUENCE [LARGE SCALE GENOMIC DNA]</scope>
    <source>
        <strain evidence="3 4">DSM 25232</strain>
    </source>
</reference>
<dbReference type="PANTHER" id="PTHR48090:SF8">
    <property type="entry name" value="GLYCOSYLTRANSFERASE CSBB-RELATED"/>
    <property type="match status" value="1"/>
</dbReference>
<proteinExistence type="predicted"/>
<keyword evidence="4" id="KW-1185">Reference proteome</keyword>
<dbReference type="PANTHER" id="PTHR48090">
    <property type="entry name" value="UNDECAPRENYL-PHOSPHATE 4-DEOXY-4-FORMAMIDO-L-ARABINOSE TRANSFERASE-RELATED"/>
    <property type="match status" value="1"/>
</dbReference>
<dbReference type="EMBL" id="FOAB01000010">
    <property type="protein sequence ID" value="SEM20727.1"/>
    <property type="molecule type" value="Genomic_DNA"/>
</dbReference>
<dbReference type="Proteomes" id="UP000198521">
    <property type="component" value="Unassembled WGS sequence"/>
</dbReference>
<evidence type="ECO:0000313" key="4">
    <source>
        <dbReference type="Proteomes" id="UP000198521"/>
    </source>
</evidence>
<organism evidence="3 4">
    <name type="scientific">Aquimarina amphilecti</name>
    <dbReference type="NCBI Taxonomy" id="1038014"/>
    <lineage>
        <taxon>Bacteria</taxon>
        <taxon>Pseudomonadati</taxon>
        <taxon>Bacteroidota</taxon>
        <taxon>Flavobacteriia</taxon>
        <taxon>Flavobacteriales</taxon>
        <taxon>Flavobacteriaceae</taxon>
        <taxon>Aquimarina</taxon>
    </lineage>
</organism>
<keyword evidence="1" id="KW-1133">Transmembrane helix</keyword>
<name>A0A1H7WIL3_AQUAM</name>
<dbReference type="RefSeq" id="WP_091412435.1">
    <property type="nucleotide sequence ID" value="NZ_FOAB01000010.1"/>
</dbReference>
<evidence type="ECO:0000313" key="3">
    <source>
        <dbReference type="EMBL" id="SEM20727.1"/>
    </source>
</evidence>
<dbReference type="GO" id="GO:0016757">
    <property type="term" value="F:glycosyltransferase activity"/>
    <property type="evidence" value="ECO:0007669"/>
    <property type="project" value="UniProtKB-KW"/>
</dbReference>
<dbReference type="GO" id="GO:0005886">
    <property type="term" value="C:plasma membrane"/>
    <property type="evidence" value="ECO:0007669"/>
    <property type="project" value="TreeGrafter"/>
</dbReference>
<dbReference type="Gene3D" id="3.90.550.10">
    <property type="entry name" value="Spore Coat Polysaccharide Biosynthesis Protein SpsA, Chain A"/>
    <property type="match status" value="1"/>
</dbReference>
<accession>A0A1H7WIL3</accession>
<dbReference type="InterPro" id="IPR029044">
    <property type="entry name" value="Nucleotide-diphossugar_trans"/>
</dbReference>
<dbReference type="SUPFAM" id="SSF53448">
    <property type="entry name" value="Nucleotide-diphospho-sugar transferases"/>
    <property type="match status" value="1"/>
</dbReference>
<feature type="transmembrane region" description="Helical" evidence="1">
    <location>
        <begin position="260"/>
        <end position="285"/>
    </location>
</feature>
<dbReference type="AlphaFoldDB" id="A0A1H7WIL3"/>
<dbReference type="InterPro" id="IPR001173">
    <property type="entry name" value="Glyco_trans_2-like"/>
</dbReference>
<keyword evidence="3" id="KW-0808">Transferase</keyword>
<dbReference type="CDD" id="cd04187">
    <property type="entry name" value="DPM1_like_bac"/>
    <property type="match status" value="1"/>
</dbReference>
<keyword evidence="1" id="KW-0812">Transmembrane</keyword>
<feature type="transmembrane region" description="Helical" evidence="1">
    <location>
        <begin position="227"/>
        <end position="248"/>
    </location>
</feature>